<dbReference type="Proteomes" id="UP000646053">
    <property type="component" value="Unassembled WGS sequence"/>
</dbReference>
<dbReference type="GO" id="GO:0006614">
    <property type="term" value="P:SRP-dependent cotranslational protein targeting to membrane"/>
    <property type="evidence" value="ECO:0007669"/>
    <property type="project" value="InterPro"/>
</dbReference>
<dbReference type="GO" id="GO:0005737">
    <property type="term" value="C:cytoplasm"/>
    <property type="evidence" value="ECO:0007669"/>
    <property type="project" value="UniProtKB-SubCell"/>
</dbReference>
<accession>A0A8J7Z7B8</accession>
<dbReference type="NCBIfam" id="TIGR00064">
    <property type="entry name" value="ftsY"/>
    <property type="match status" value="1"/>
</dbReference>
<dbReference type="SMART" id="SM00382">
    <property type="entry name" value="AAA"/>
    <property type="match status" value="1"/>
</dbReference>
<evidence type="ECO:0000256" key="3">
    <source>
        <dbReference type="ARBA" id="ARBA00022741"/>
    </source>
</evidence>
<comment type="similarity">
    <text evidence="9">Belongs to the GTP-binding SRP family. FtsY subfamily.</text>
</comment>
<evidence type="ECO:0000256" key="10">
    <source>
        <dbReference type="SAM" id="MobiDB-lite"/>
    </source>
</evidence>
<dbReference type="InterPro" id="IPR013822">
    <property type="entry name" value="Signal_recog_particl_SRP54_hlx"/>
</dbReference>
<feature type="compositionally biased region" description="Acidic residues" evidence="10">
    <location>
        <begin position="80"/>
        <end position="92"/>
    </location>
</feature>
<comment type="subunit">
    <text evidence="9">Part of the signal recognition particle protein translocation system, which is composed of SRP and FtsY.</text>
</comment>
<dbReference type="InterPro" id="IPR000897">
    <property type="entry name" value="SRP54_GTPase_dom"/>
</dbReference>
<feature type="compositionally biased region" description="Low complexity" evidence="10">
    <location>
        <begin position="101"/>
        <end position="110"/>
    </location>
</feature>
<evidence type="ECO:0000256" key="9">
    <source>
        <dbReference type="HAMAP-Rule" id="MF_00920"/>
    </source>
</evidence>
<keyword evidence="5 9" id="KW-0342">GTP-binding</keyword>
<evidence type="ECO:0000256" key="6">
    <source>
        <dbReference type="ARBA" id="ARBA00023136"/>
    </source>
</evidence>
<name>A0A8J7Z7B8_9CYAN</name>
<dbReference type="PANTHER" id="PTHR43134">
    <property type="entry name" value="SIGNAL RECOGNITION PARTICLE RECEPTOR SUBUNIT ALPHA"/>
    <property type="match status" value="1"/>
</dbReference>
<keyword evidence="7 9" id="KW-0675">Receptor</keyword>
<comment type="function">
    <text evidence="9">Involved in targeting and insertion of nascent membrane proteins into the cytoplasmic membrane. Acts as a receptor for the complex formed by the signal recognition particle (SRP) and the ribosome-nascent chain (RNC).</text>
</comment>
<feature type="binding site" evidence="9">
    <location>
        <begin position="462"/>
        <end position="465"/>
    </location>
    <ligand>
        <name>GTP</name>
        <dbReference type="ChEBI" id="CHEBI:37565"/>
    </ligand>
</feature>
<proteinExistence type="inferred from homology"/>
<keyword evidence="3 9" id="KW-0547">Nucleotide-binding</keyword>
<dbReference type="EMBL" id="WVIE01000029">
    <property type="protein sequence ID" value="NDJ19373.1"/>
    <property type="molecule type" value="Genomic_DNA"/>
</dbReference>
<dbReference type="Pfam" id="PF00448">
    <property type="entry name" value="SRP54"/>
    <property type="match status" value="1"/>
</dbReference>
<dbReference type="RefSeq" id="WP_162424901.1">
    <property type="nucleotide sequence ID" value="NZ_WVIE01000029.1"/>
</dbReference>
<evidence type="ECO:0000313" key="12">
    <source>
        <dbReference type="EMBL" id="NDJ19373.1"/>
    </source>
</evidence>
<feature type="compositionally biased region" description="Low complexity" evidence="10">
    <location>
        <begin position="44"/>
        <end position="58"/>
    </location>
</feature>
<dbReference type="GO" id="GO:0005047">
    <property type="term" value="F:signal recognition particle binding"/>
    <property type="evidence" value="ECO:0007669"/>
    <property type="project" value="TreeGrafter"/>
</dbReference>
<dbReference type="HAMAP" id="MF_00920">
    <property type="entry name" value="FtsY"/>
    <property type="match status" value="1"/>
</dbReference>
<comment type="subcellular location">
    <subcellularLocation>
        <location evidence="9">Cell membrane</location>
        <topology evidence="9">Peripheral membrane protein</topology>
        <orientation evidence="9">Cytoplasmic side</orientation>
    </subcellularLocation>
    <subcellularLocation>
        <location evidence="9">Cytoplasm</location>
    </subcellularLocation>
</comment>
<dbReference type="GO" id="GO:0005525">
    <property type="term" value="F:GTP binding"/>
    <property type="evidence" value="ECO:0007669"/>
    <property type="project" value="UniProtKB-UniRule"/>
</dbReference>
<keyword evidence="6 9" id="KW-0472">Membrane</keyword>
<keyword evidence="4 9" id="KW-0378">Hydrolase</keyword>
<keyword evidence="2 9" id="KW-0963">Cytoplasm</keyword>
<gene>
    <name evidence="9 12" type="primary">ftsY</name>
    <name evidence="12" type="ORF">GS601_19105</name>
</gene>
<dbReference type="InterPro" id="IPR042101">
    <property type="entry name" value="SRP54_N_sf"/>
</dbReference>
<dbReference type="FunFam" id="3.40.50.300:FF:000053">
    <property type="entry name" value="Signal recognition particle receptor FtsY"/>
    <property type="match status" value="1"/>
</dbReference>
<dbReference type="InterPro" id="IPR036225">
    <property type="entry name" value="SRP/SRP_N"/>
</dbReference>
<dbReference type="PANTHER" id="PTHR43134:SF1">
    <property type="entry name" value="SIGNAL RECOGNITION PARTICLE RECEPTOR SUBUNIT ALPHA"/>
    <property type="match status" value="1"/>
</dbReference>
<evidence type="ECO:0000256" key="1">
    <source>
        <dbReference type="ARBA" id="ARBA00022475"/>
    </source>
</evidence>
<dbReference type="InterPro" id="IPR004390">
    <property type="entry name" value="SR_rcpt_FtsY"/>
</dbReference>
<comment type="caution">
    <text evidence="12">The sequence shown here is derived from an EMBL/GenBank/DDBJ whole genome shotgun (WGS) entry which is preliminary data.</text>
</comment>
<comment type="catalytic activity">
    <reaction evidence="8 9">
        <text>GTP + H2O = GDP + phosphate + H(+)</text>
        <dbReference type="Rhea" id="RHEA:19669"/>
        <dbReference type="ChEBI" id="CHEBI:15377"/>
        <dbReference type="ChEBI" id="CHEBI:15378"/>
        <dbReference type="ChEBI" id="CHEBI:37565"/>
        <dbReference type="ChEBI" id="CHEBI:43474"/>
        <dbReference type="ChEBI" id="CHEBI:58189"/>
        <dbReference type="EC" id="3.6.5.4"/>
    </reaction>
</comment>
<feature type="binding site" evidence="9">
    <location>
        <begin position="398"/>
        <end position="402"/>
    </location>
    <ligand>
        <name>GTP</name>
        <dbReference type="ChEBI" id="CHEBI:37565"/>
    </ligand>
</feature>
<dbReference type="GO" id="GO:0003924">
    <property type="term" value="F:GTPase activity"/>
    <property type="evidence" value="ECO:0007669"/>
    <property type="project" value="UniProtKB-UniRule"/>
</dbReference>
<dbReference type="GO" id="GO:0005886">
    <property type="term" value="C:plasma membrane"/>
    <property type="evidence" value="ECO:0007669"/>
    <property type="project" value="UniProtKB-SubCell"/>
</dbReference>
<dbReference type="Gene3D" id="1.20.120.140">
    <property type="entry name" value="Signal recognition particle SRP54, nucleotide-binding domain"/>
    <property type="match status" value="1"/>
</dbReference>
<evidence type="ECO:0000256" key="4">
    <source>
        <dbReference type="ARBA" id="ARBA00022801"/>
    </source>
</evidence>
<reference evidence="12" key="1">
    <citation type="submission" date="2019-12" db="EMBL/GenBank/DDBJ databases">
        <title>High-Quality draft genome sequences of three cyanobacteria isolated from the limestone walls of the Old Cathedral of Coimbra.</title>
        <authorList>
            <person name="Tiago I."/>
            <person name="Soares F."/>
            <person name="Portugal A."/>
        </authorList>
    </citation>
    <scope>NUCLEOTIDE SEQUENCE</scope>
    <source>
        <strain evidence="12">A</strain>
    </source>
</reference>
<dbReference type="InterPro" id="IPR027417">
    <property type="entry name" value="P-loop_NTPase"/>
</dbReference>
<dbReference type="EC" id="3.6.5.4" evidence="9"/>
<evidence type="ECO:0000256" key="5">
    <source>
        <dbReference type="ARBA" id="ARBA00023134"/>
    </source>
</evidence>
<sequence>MAFNWFNRFNQPKTEAEQASEATQPDAQPSPSEQPEGADETESANQAAIARAKIALEAIKQRQQQEAAPIASPEAATSDEVSDEVEPDEIEQPSEPVSETPEPAIALSPSEAPPEEAVVETDESSVPAAAPLPLWIQAEAEERAARLERLKATAIEEEPEPEPVAAIAESPSDLPLTLDEGFLWSTEVLSAMGRRAQDITLEEITWLKRLRQGLDKTRRSLVNQLKAIVGQGPLNEDAVLEIESLLLQADAGVDATDKVIQALQKQLREETLPPEQAIAYLKKILRELLDRPLQGSHSVFFAPEKEMLNIWLITGVNGAGKTTTIGKLAHIAQKSGYRCLIAAADTFRAAAVEQVKVWGQRSDVDVIANPGQNTDPAAVVFDAIAAAQSRNTELLLIDTAGRLQNKKNLMDELNKIRRIIDKKAGTATVESLLVLDATLGQNGLRQAQVFAEAAQLSGVVLTKLDGTAKGGIALAVVEELGLPIRFIGAGEGIEDLRPFSSYEFVEALISG</sequence>
<evidence type="ECO:0000256" key="8">
    <source>
        <dbReference type="ARBA" id="ARBA00048027"/>
    </source>
</evidence>
<dbReference type="Pfam" id="PF02881">
    <property type="entry name" value="SRP54_N"/>
    <property type="match status" value="1"/>
</dbReference>
<evidence type="ECO:0000256" key="7">
    <source>
        <dbReference type="ARBA" id="ARBA00023170"/>
    </source>
</evidence>
<dbReference type="SUPFAM" id="SSF52540">
    <property type="entry name" value="P-loop containing nucleoside triphosphate hydrolases"/>
    <property type="match status" value="1"/>
</dbReference>
<dbReference type="SMART" id="SM00963">
    <property type="entry name" value="SRP54_N"/>
    <property type="match status" value="1"/>
</dbReference>
<dbReference type="SUPFAM" id="SSF47364">
    <property type="entry name" value="Domain of the SRP/SRP receptor G-proteins"/>
    <property type="match status" value="1"/>
</dbReference>
<dbReference type="InterPro" id="IPR003593">
    <property type="entry name" value="AAA+_ATPase"/>
</dbReference>
<dbReference type="AlphaFoldDB" id="A0A8J7Z7B8"/>
<feature type="domain" description="SRP54-type proteins GTP-binding" evidence="11">
    <location>
        <begin position="483"/>
        <end position="496"/>
    </location>
</feature>
<keyword evidence="13" id="KW-1185">Reference proteome</keyword>
<feature type="binding site" evidence="9">
    <location>
        <begin position="315"/>
        <end position="322"/>
    </location>
    <ligand>
        <name>GTP</name>
        <dbReference type="ChEBI" id="CHEBI:37565"/>
    </ligand>
</feature>
<feature type="region of interest" description="Disordered" evidence="10">
    <location>
        <begin position="1"/>
        <end position="115"/>
    </location>
</feature>
<evidence type="ECO:0000313" key="13">
    <source>
        <dbReference type="Proteomes" id="UP000646053"/>
    </source>
</evidence>
<evidence type="ECO:0000259" key="11">
    <source>
        <dbReference type="PROSITE" id="PS00300"/>
    </source>
</evidence>
<evidence type="ECO:0000256" key="2">
    <source>
        <dbReference type="ARBA" id="ARBA00022490"/>
    </source>
</evidence>
<organism evidence="12 13">
    <name type="scientific">Myxacorys almedinensis A</name>
    <dbReference type="NCBI Taxonomy" id="2690445"/>
    <lineage>
        <taxon>Bacteria</taxon>
        <taxon>Bacillati</taxon>
        <taxon>Cyanobacteriota</taxon>
        <taxon>Cyanophyceae</taxon>
        <taxon>Leptolyngbyales</taxon>
        <taxon>Leptolyngbyaceae</taxon>
        <taxon>Myxacorys</taxon>
        <taxon>Myxacorys almedinensis</taxon>
    </lineage>
</organism>
<keyword evidence="1 9" id="KW-1003">Cell membrane</keyword>
<dbReference type="SMART" id="SM00962">
    <property type="entry name" value="SRP54"/>
    <property type="match status" value="1"/>
</dbReference>
<dbReference type="PROSITE" id="PS00300">
    <property type="entry name" value="SRP54"/>
    <property type="match status" value="1"/>
</dbReference>
<feature type="compositionally biased region" description="Polar residues" evidence="10">
    <location>
        <begin position="20"/>
        <end position="33"/>
    </location>
</feature>
<dbReference type="Gene3D" id="3.40.50.300">
    <property type="entry name" value="P-loop containing nucleotide triphosphate hydrolases"/>
    <property type="match status" value="1"/>
</dbReference>
<protein>
    <recommendedName>
        <fullName evidence="9">Signal recognition particle receptor FtsY</fullName>
        <shortName evidence="9">SRP receptor</shortName>
        <ecNumber evidence="9">3.6.5.4</ecNumber>
    </recommendedName>
</protein>